<keyword evidence="2" id="KW-1185">Reference proteome</keyword>
<gene>
    <name evidence="1" type="ORF">QMQ05_02060</name>
</gene>
<evidence type="ECO:0000313" key="1">
    <source>
        <dbReference type="EMBL" id="XAO46355.1"/>
    </source>
</evidence>
<proteinExistence type="predicted"/>
<sequence>MSSTARTLPSWTSDYALLRDRIASFPNQQEIRSVNQAGEDVEILRHWPEDSWVAPADAQRLIFLGPPKDSTKAKLQGEGWQHSATMHLLAAKPEDVEQVVKLPDTSGLFEAPMENYDVVEVTDFDRPVARGRMHFGATYGLLSDPDLFSPDNPDVARRAVLANFAGAAFSHGLPWLLLVATEEHAAQLPAGWSKATELTFWQHN</sequence>
<dbReference type="EMBL" id="CP125942">
    <property type="protein sequence ID" value="XAO46355.1"/>
    <property type="molecule type" value="Genomic_DNA"/>
</dbReference>
<organism evidence="1 2">
    <name type="scientific">Glutamicibacter ectropisis</name>
    <dbReference type="NCBI Taxonomy" id="3046593"/>
    <lineage>
        <taxon>Bacteria</taxon>
        <taxon>Bacillati</taxon>
        <taxon>Actinomycetota</taxon>
        <taxon>Actinomycetes</taxon>
        <taxon>Micrococcales</taxon>
        <taxon>Micrococcaceae</taxon>
        <taxon>Glutamicibacter</taxon>
    </lineage>
</organism>
<evidence type="ECO:0008006" key="3">
    <source>
        <dbReference type="Google" id="ProtNLM"/>
    </source>
</evidence>
<dbReference type="Proteomes" id="UP001486888">
    <property type="component" value="Chromosome"/>
</dbReference>
<reference evidence="1 2" key="1">
    <citation type="submission" date="2023-05" db="EMBL/GenBank/DDBJ databases">
        <title>Glutamicibacter sp. B1, complete genome.</title>
        <authorList>
            <person name="Long Y.H."/>
            <person name="Fang T."/>
            <person name="Li X.Y."/>
        </authorList>
    </citation>
    <scope>NUCLEOTIDE SEQUENCE [LARGE SCALE GENOMIC DNA]</scope>
    <source>
        <strain evidence="1 2">B1</strain>
    </source>
</reference>
<evidence type="ECO:0000313" key="2">
    <source>
        <dbReference type="Proteomes" id="UP001486888"/>
    </source>
</evidence>
<dbReference type="KEGG" id="gey:QMQ05_02060"/>
<dbReference type="RefSeq" id="WP_058256211.1">
    <property type="nucleotide sequence ID" value="NZ_CP125942.1"/>
</dbReference>
<dbReference type="AlphaFoldDB" id="A0AAU6WFB0"/>
<name>A0AAU6WFB0_9MICC</name>
<protein>
    <recommendedName>
        <fullName evidence="3">RES domain-containing protein</fullName>
    </recommendedName>
</protein>
<accession>A0AAU6WFB0</accession>